<evidence type="ECO:0000256" key="7">
    <source>
        <dbReference type="ARBA" id="ARBA00023034"/>
    </source>
</evidence>
<dbReference type="GO" id="GO:0032580">
    <property type="term" value="C:Golgi cisterna membrane"/>
    <property type="evidence" value="ECO:0007669"/>
    <property type="project" value="UniProtKB-SubCell"/>
</dbReference>
<dbReference type="PANTHER" id="PTHR12369:SF45">
    <property type="entry name" value="HEXOSYLTRANSFERASE"/>
    <property type="match status" value="1"/>
</dbReference>
<evidence type="ECO:0000313" key="10">
    <source>
        <dbReference type="EnsemblMetazoa" id="CLYHEMP012495.2"/>
    </source>
</evidence>
<dbReference type="InterPro" id="IPR051227">
    <property type="entry name" value="CS_glycosyltransferase"/>
</dbReference>
<protein>
    <recommendedName>
        <fullName evidence="9">Hexosyltransferase</fullName>
        <ecNumber evidence="9">2.4.1.-</ecNumber>
    </recommendedName>
</protein>
<evidence type="ECO:0000256" key="2">
    <source>
        <dbReference type="ARBA" id="ARBA00009239"/>
    </source>
</evidence>
<evidence type="ECO:0000256" key="4">
    <source>
        <dbReference type="ARBA" id="ARBA00022692"/>
    </source>
</evidence>
<keyword evidence="8 9" id="KW-0472">Membrane</keyword>
<sequence length="595" mass="70162">MRRFCFKTRSCCSLSSWIVQVCINFTLCAFMYIFMQVRLAQQQNSFAAHLAKRNTIDHQTYTSWQCDMNRRMLKELQKQMTEKNKLLNYRGKVIMNLRKTVDYLNSTKIRYDKTLFNLSRELSSTTPIGNISEKTSNDQNHDIPLDDLRTSASRASRPCCMALNRMTDILRGYMETTQELRETVADLRRNRAEDRATTTTVKPELRNRKAFNHTWRPEKYSVYQLYTGNSFYESIPLNRLEPKQKVNTKTFRRNFDFQYAARSAQKDIIAKYRYDPKFLRIKDSIFRYDELYGAKYTFTFVYNSTFQITSNVVKPYSEYKTEKLSVTDANVKKELINLIVSVSQRSDRLILFLRNIHEIRKRRTENIFVTIVIHDTGESSNGIKKAIKEFSKSHNFTAYDILKKNVPFNRGHALHDGIMRWNGYAKVLMFLCDIDIRIKPDFFDRCRKYTEAGRSVYMPIVFSLYNPNIVFNGNLSMVNTEKTFEINEQTGTWRPYGYGMTCFYKTDYMRTGGFNLRIHGWGREDYNLYVRMLKKGLNVVRAPDPSLLHIWHSKTCSPSLNKIQYNNCLGSKARYEGSQRQLGILLFKSEKQKTF</sequence>
<dbReference type="InterPro" id="IPR008428">
    <property type="entry name" value="Chond_GalNAc"/>
</dbReference>
<dbReference type="Gene3D" id="3.90.550.10">
    <property type="entry name" value="Spore Coat Polysaccharide Biosynthesis Protein SpsA, Chain A"/>
    <property type="match status" value="1"/>
</dbReference>
<comment type="similarity">
    <text evidence="2 9">Belongs to the chondroitin N-acetylgalactosaminyltransferase family.</text>
</comment>
<dbReference type="InterPro" id="IPR029044">
    <property type="entry name" value="Nucleotide-diphossugar_trans"/>
</dbReference>
<comment type="subcellular location">
    <subcellularLocation>
        <location evidence="1 9">Golgi apparatus</location>
        <location evidence="1 9">Golgi stack membrane</location>
        <topology evidence="1 9">Single-pass type II membrane protein</topology>
    </subcellularLocation>
</comment>
<dbReference type="GO" id="GO:0047238">
    <property type="term" value="F:glucuronosyl-N-acetylgalactosaminyl-proteoglycan 4-beta-N-acetylgalactosaminyltransferase activity"/>
    <property type="evidence" value="ECO:0007669"/>
    <property type="project" value="TreeGrafter"/>
</dbReference>
<keyword evidence="5 9" id="KW-0735">Signal-anchor</keyword>
<evidence type="ECO:0000313" key="11">
    <source>
        <dbReference type="Proteomes" id="UP000594262"/>
    </source>
</evidence>
<evidence type="ECO:0000256" key="1">
    <source>
        <dbReference type="ARBA" id="ARBA00004447"/>
    </source>
</evidence>
<keyword evidence="3 9" id="KW-0808">Transferase</keyword>
<organism evidence="10 11">
    <name type="scientific">Clytia hemisphaerica</name>
    <dbReference type="NCBI Taxonomy" id="252671"/>
    <lineage>
        <taxon>Eukaryota</taxon>
        <taxon>Metazoa</taxon>
        <taxon>Cnidaria</taxon>
        <taxon>Hydrozoa</taxon>
        <taxon>Hydroidolina</taxon>
        <taxon>Leptothecata</taxon>
        <taxon>Obeliida</taxon>
        <taxon>Clytiidae</taxon>
        <taxon>Clytia</taxon>
    </lineage>
</organism>
<dbReference type="Proteomes" id="UP000594262">
    <property type="component" value="Unplaced"/>
</dbReference>
<accession>A0A7M5VGX1</accession>
<evidence type="ECO:0000256" key="9">
    <source>
        <dbReference type="RuleBase" id="RU364016"/>
    </source>
</evidence>
<evidence type="ECO:0000256" key="6">
    <source>
        <dbReference type="ARBA" id="ARBA00022989"/>
    </source>
</evidence>
<feature type="transmembrane region" description="Helical" evidence="9">
    <location>
        <begin position="12"/>
        <end position="35"/>
    </location>
</feature>
<dbReference type="PANTHER" id="PTHR12369">
    <property type="entry name" value="CHONDROITIN SYNTHASE"/>
    <property type="match status" value="1"/>
</dbReference>
<dbReference type="Pfam" id="PF05679">
    <property type="entry name" value="CHGN"/>
    <property type="match status" value="1"/>
</dbReference>
<dbReference type="SUPFAM" id="SSF53448">
    <property type="entry name" value="Nucleotide-diphospho-sugar transferases"/>
    <property type="match status" value="1"/>
</dbReference>
<keyword evidence="4 9" id="KW-0812">Transmembrane</keyword>
<dbReference type="AlphaFoldDB" id="A0A7M5VGX1"/>
<dbReference type="OrthoDB" id="10072648at2759"/>
<reference evidence="10" key="1">
    <citation type="submission" date="2021-01" db="UniProtKB">
        <authorList>
            <consortium name="EnsemblMetazoa"/>
        </authorList>
    </citation>
    <scope>IDENTIFICATION</scope>
</reference>
<dbReference type="EnsemblMetazoa" id="CLYHEMT012495.2">
    <property type="protein sequence ID" value="CLYHEMP012495.2"/>
    <property type="gene ID" value="CLYHEMG012495"/>
</dbReference>
<keyword evidence="6 9" id="KW-1133">Transmembrane helix</keyword>
<name>A0A7M5VGX1_9CNID</name>
<keyword evidence="11" id="KW-1185">Reference proteome</keyword>
<evidence type="ECO:0000256" key="8">
    <source>
        <dbReference type="ARBA" id="ARBA00023136"/>
    </source>
</evidence>
<evidence type="ECO:0000256" key="3">
    <source>
        <dbReference type="ARBA" id="ARBA00022679"/>
    </source>
</evidence>
<keyword evidence="7 9" id="KW-0333">Golgi apparatus</keyword>
<proteinExistence type="inferred from homology"/>
<evidence type="ECO:0000256" key="5">
    <source>
        <dbReference type="ARBA" id="ARBA00022968"/>
    </source>
</evidence>
<dbReference type="EC" id="2.4.1.-" evidence="9"/>